<dbReference type="STRING" id="299467.A0A443RUN8"/>
<dbReference type="Gene3D" id="3.50.50.60">
    <property type="entry name" value="FAD/NAD(P)-binding domain"/>
    <property type="match status" value="1"/>
</dbReference>
<dbReference type="SUPFAM" id="SSF51905">
    <property type="entry name" value="FAD/NAD(P)-binding domain"/>
    <property type="match status" value="1"/>
</dbReference>
<dbReference type="GO" id="GO:0001716">
    <property type="term" value="F:L-amino-acid oxidase activity"/>
    <property type="evidence" value="ECO:0007669"/>
    <property type="project" value="TreeGrafter"/>
</dbReference>
<feature type="non-terminal residue" evidence="2">
    <location>
        <position position="1"/>
    </location>
</feature>
<dbReference type="InterPro" id="IPR050281">
    <property type="entry name" value="Flavin_monoamine_oxidase"/>
</dbReference>
<sequence>AMNDLNIKLEFVKDINETNIDDLKVGIVGAGLTGLYAALLLNELGINYEIIEASHRIGGRINTHYFDSREYNYVEMGAMRFPLIPEFDVLTVDYQKKTKSN</sequence>
<dbReference type="PANTHER" id="PTHR10742">
    <property type="entry name" value="FLAVIN MONOAMINE OXIDASE"/>
    <property type="match status" value="1"/>
</dbReference>
<evidence type="ECO:0000313" key="3">
    <source>
        <dbReference type="Proteomes" id="UP000288716"/>
    </source>
</evidence>
<dbReference type="Pfam" id="PF01593">
    <property type="entry name" value="Amino_oxidase"/>
    <property type="match status" value="1"/>
</dbReference>
<dbReference type="InterPro" id="IPR036188">
    <property type="entry name" value="FAD/NAD-bd_sf"/>
</dbReference>
<evidence type="ECO:0000313" key="2">
    <source>
        <dbReference type="EMBL" id="RWS18950.1"/>
    </source>
</evidence>
<dbReference type="AlphaFoldDB" id="A0A443RUN8"/>
<gene>
    <name evidence="2" type="ORF">B4U80_14526</name>
</gene>
<dbReference type="Proteomes" id="UP000288716">
    <property type="component" value="Unassembled WGS sequence"/>
</dbReference>
<dbReference type="OrthoDB" id="5046242at2759"/>
<proteinExistence type="predicted"/>
<reference evidence="2 3" key="1">
    <citation type="journal article" date="2018" name="Gigascience">
        <title>Genomes of trombidid mites reveal novel predicted allergens and laterally-transferred genes associated with secondary metabolism.</title>
        <authorList>
            <person name="Dong X."/>
            <person name="Chaisiri K."/>
            <person name="Xia D."/>
            <person name="Armstrong S.D."/>
            <person name="Fang Y."/>
            <person name="Donnelly M.J."/>
            <person name="Kadowaki T."/>
            <person name="McGarry J.W."/>
            <person name="Darby A.C."/>
            <person name="Makepeace B.L."/>
        </authorList>
    </citation>
    <scope>NUCLEOTIDE SEQUENCE [LARGE SCALE GENOMIC DNA]</scope>
    <source>
        <strain evidence="2">UoL-UT</strain>
    </source>
</reference>
<dbReference type="EMBL" id="NCKV01032051">
    <property type="protein sequence ID" value="RWS18950.1"/>
    <property type="molecule type" value="Genomic_DNA"/>
</dbReference>
<name>A0A443RUN8_9ACAR</name>
<dbReference type="Gene3D" id="3.90.660.10">
    <property type="match status" value="1"/>
</dbReference>
<evidence type="ECO:0000259" key="1">
    <source>
        <dbReference type="Pfam" id="PF01593"/>
    </source>
</evidence>
<feature type="domain" description="Amine oxidase" evidence="1">
    <location>
        <begin position="32"/>
        <end position="82"/>
    </location>
</feature>
<dbReference type="GO" id="GO:0009063">
    <property type="term" value="P:amino acid catabolic process"/>
    <property type="evidence" value="ECO:0007669"/>
    <property type="project" value="TreeGrafter"/>
</dbReference>
<dbReference type="PANTHER" id="PTHR10742:SF342">
    <property type="entry name" value="AMINE OXIDASE"/>
    <property type="match status" value="1"/>
</dbReference>
<dbReference type="InterPro" id="IPR002937">
    <property type="entry name" value="Amino_oxidase"/>
</dbReference>
<protein>
    <recommendedName>
        <fullName evidence="1">Amine oxidase domain-containing protein</fullName>
    </recommendedName>
</protein>
<dbReference type="VEuPathDB" id="VectorBase:LDEU013090"/>
<comment type="caution">
    <text evidence="2">The sequence shown here is derived from an EMBL/GenBank/DDBJ whole genome shotgun (WGS) entry which is preliminary data.</text>
</comment>
<accession>A0A443RUN8</accession>
<organism evidence="2 3">
    <name type="scientific">Leptotrombidium deliense</name>
    <dbReference type="NCBI Taxonomy" id="299467"/>
    <lineage>
        <taxon>Eukaryota</taxon>
        <taxon>Metazoa</taxon>
        <taxon>Ecdysozoa</taxon>
        <taxon>Arthropoda</taxon>
        <taxon>Chelicerata</taxon>
        <taxon>Arachnida</taxon>
        <taxon>Acari</taxon>
        <taxon>Acariformes</taxon>
        <taxon>Trombidiformes</taxon>
        <taxon>Prostigmata</taxon>
        <taxon>Anystina</taxon>
        <taxon>Parasitengona</taxon>
        <taxon>Trombiculoidea</taxon>
        <taxon>Trombiculidae</taxon>
        <taxon>Leptotrombidium</taxon>
    </lineage>
</organism>
<keyword evidence="3" id="KW-1185">Reference proteome</keyword>